<dbReference type="GO" id="GO:0016020">
    <property type="term" value="C:membrane"/>
    <property type="evidence" value="ECO:0007669"/>
    <property type="project" value="UniProtKB-SubCell"/>
</dbReference>
<evidence type="ECO:0000313" key="10">
    <source>
        <dbReference type="EMBL" id="AOT72704.1"/>
    </source>
</evidence>
<reference evidence="10 11" key="1">
    <citation type="submission" date="2016-09" db="EMBL/GenBank/DDBJ databases">
        <title>Genomic analysis reveals versatility of anaerobic energy metabolism of Geosporobacter ferrireducens IRF9 of phylum Firmicutes.</title>
        <authorList>
            <person name="Kim S.-J."/>
        </authorList>
    </citation>
    <scope>NUCLEOTIDE SEQUENCE [LARGE SCALE GENOMIC DNA]</scope>
    <source>
        <strain evidence="10 11">IRF9</strain>
    </source>
</reference>
<evidence type="ECO:0000256" key="1">
    <source>
        <dbReference type="ARBA" id="ARBA00004141"/>
    </source>
</evidence>
<evidence type="ECO:0000256" key="6">
    <source>
        <dbReference type="ARBA" id="ARBA00023136"/>
    </source>
</evidence>
<proteinExistence type="inferred from homology"/>
<evidence type="ECO:0000256" key="2">
    <source>
        <dbReference type="ARBA" id="ARBA00008114"/>
    </source>
</evidence>
<feature type="domain" description="Cation efflux protein cytoplasmic" evidence="9">
    <location>
        <begin position="211"/>
        <end position="289"/>
    </location>
</feature>
<dbReference type="SUPFAM" id="SSF161111">
    <property type="entry name" value="Cation efflux protein transmembrane domain-like"/>
    <property type="match status" value="1"/>
</dbReference>
<keyword evidence="4 7" id="KW-0812">Transmembrane</keyword>
<dbReference type="NCBIfam" id="TIGR01297">
    <property type="entry name" value="CDF"/>
    <property type="match status" value="1"/>
</dbReference>
<sequence>MDETQRYQIGRRTSWMNIIGNVLLTALKAVVGYIAGSTAMVADAFHSGSDILATTIVLHGLKISHQPPDEGHHYGHGKAESIVSKLIAILLVITALGIGLSAYNSLRDPALEPPNKIAVWTALISILFKEWMYRYTVGIGKKIKSQALIADAWHHRTDAFSSVAALIGISGAIYGYPILDPIAGIVVAAMIIKAAVSIYLEAIHQLMDTAPAKEVMEDIKQTSLSVDGVRSVHDVKARKYGAEILVDMKICVDPLITVEEGHHLAGQAKHLVLEKIPDVKDVLIHVNPCSEKDYEKCNPCEHYKKG</sequence>
<dbReference type="STRING" id="1424294.Gferi_25990"/>
<comment type="similarity">
    <text evidence="2">Belongs to the cation diffusion facilitator (CDF) transporter (TC 2.A.4) family.</text>
</comment>
<name>A0A1D8GPM1_9FIRM</name>
<dbReference type="AlphaFoldDB" id="A0A1D8GPM1"/>
<dbReference type="EMBL" id="CP017269">
    <property type="protein sequence ID" value="AOT72704.1"/>
    <property type="molecule type" value="Genomic_DNA"/>
</dbReference>
<dbReference type="GO" id="GO:0008324">
    <property type="term" value="F:monoatomic cation transmembrane transporter activity"/>
    <property type="evidence" value="ECO:0007669"/>
    <property type="project" value="InterPro"/>
</dbReference>
<dbReference type="KEGG" id="gfe:Gferi_25990"/>
<gene>
    <name evidence="10" type="ORF">Gferi_25990</name>
</gene>
<evidence type="ECO:0000256" key="3">
    <source>
        <dbReference type="ARBA" id="ARBA00022448"/>
    </source>
</evidence>
<dbReference type="SUPFAM" id="SSF160240">
    <property type="entry name" value="Cation efflux protein cytoplasmic domain-like"/>
    <property type="match status" value="1"/>
</dbReference>
<dbReference type="InterPro" id="IPR027470">
    <property type="entry name" value="Cation_efflux_CTD"/>
</dbReference>
<dbReference type="FunFam" id="1.20.1510.10:FF:000006">
    <property type="entry name" value="Divalent cation efflux transporter"/>
    <property type="match status" value="1"/>
</dbReference>
<dbReference type="Gene3D" id="3.30.70.1350">
    <property type="entry name" value="Cation efflux protein, cytoplasmic domain"/>
    <property type="match status" value="1"/>
</dbReference>
<dbReference type="RefSeq" id="WP_069981013.1">
    <property type="nucleotide sequence ID" value="NZ_CP017269.1"/>
</dbReference>
<dbReference type="InterPro" id="IPR002524">
    <property type="entry name" value="Cation_efflux"/>
</dbReference>
<comment type="subcellular location">
    <subcellularLocation>
        <location evidence="1">Membrane</location>
        <topology evidence="1">Multi-pass membrane protein</topology>
    </subcellularLocation>
</comment>
<dbReference type="InterPro" id="IPR027469">
    <property type="entry name" value="Cation_efflux_TMD_sf"/>
</dbReference>
<accession>A0A1D8GPM1</accession>
<evidence type="ECO:0000313" key="11">
    <source>
        <dbReference type="Proteomes" id="UP000095743"/>
    </source>
</evidence>
<dbReference type="OrthoDB" id="9806522at2"/>
<organism evidence="10 11">
    <name type="scientific">Geosporobacter ferrireducens</name>
    <dbReference type="NCBI Taxonomy" id="1424294"/>
    <lineage>
        <taxon>Bacteria</taxon>
        <taxon>Bacillati</taxon>
        <taxon>Bacillota</taxon>
        <taxon>Clostridia</taxon>
        <taxon>Peptostreptococcales</taxon>
        <taxon>Thermotaleaceae</taxon>
        <taxon>Geosporobacter</taxon>
    </lineage>
</organism>
<protein>
    <submittedName>
        <fullName evidence="10">Cation transporter</fullName>
    </submittedName>
</protein>
<keyword evidence="11" id="KW-1185">Reference proteome</keyword>
<dbReference type="PANTHER" id="PTHR43840">
    <property type="entry name" value="MITOCHONDRIAL METAL TRANSPORTER 1-RELATED"/>
    <property type="match status" value="1"/>
</dbReference>
<dbReference type="InterPro" id="IPR050291">
    <property type="entry name" value="CDF_Transporter"/>
</dbReference>
<keyword evidence="5 7" id="KW-1133">Transmembrane helix</keyword>
<dbReference type="Pfam" id="PF01545">
    <property type="entry name" value="Cation_efflux"/>
    <property type="match status" value="1"/>
</dbReference>
<feature type="transmembrane region" description="Helical" evidence="7">
    <location>
        <begin position="82"/>
        <end position="105"/>
    </location>
</feature>
<keyword evidence="6 7" id="KW-0472">Membrane</keyword>
<dbReference type="PANTHER" id="PTHR43840:SF15">
    <property type="entry name" value="MITOCHONDRIAL METAL TRANSPORTER 1-RELATED"/>
    <property type="match status" value="1"/>
</dbReference>
<feature type="transmembrane region" description="Helical" evidence="7">
    <location>
        <begin position="157"/>
        <end position="176"/>
    </location>
</feature>
<dbReference type="Proteomes" id="UP000095743">
    <property type="component" value="Chromosome"/>
</dbReference>
<dbReference type="Pfam" id="PF16916">
    <property type="entry name" value="ZT_dimer"/>
    <property type="match status" value="1"/>
</dbReference>
<dbReference type="InterPro" id="IPR036837">
    <property type="entry name" value="Cation_efflux_CTD_sf"/>
</dbReference>
<feature type="transmembrane region" description="Helical" evidence="7">
    <location>
        <begin position="15"/>
        <end position="35"/>
    </location>
</feature>
<keyword evidence="3" id="KW-0813">Transport</keyword>
<evidence type="ECO:0000256" key="5">
    <source>
        <dbReference type="ARBA" id="ARBA00022989"/>
    </source>
</evidence>
<feature type="domain" description="Cation efflux protein transmembrane" evidence="8">
    <location>
        <begin position="16"/>
        <end position="207"/>
    </location>
</feature>
<dbReference type="InterPro" id="IPR058533">
    <property type="entry name" value="Cation_efflux_TM"/>
</dbReference>
<evidence type="ECO:0000259" key="8">
    <source>
        <dbReference type="Pfam" id="PF01545"/>
    </source>
</evidence>
<evidence type="ECO:0000256" key="7">
    <source>
        <dbReference type="SAM" id="Phobius"/>
    </source>
</evidence>
<evidence type="ECO:0000259" key="9">
    <source>
        <dbReference type="Pfam" id="PF16916"/>
    </source>
</evidence>
<feature type="transmembrane region" description="Helical" evidence="7">
    <location>
        <begin position="182"/>
        <end position="200"/>
    </location>
</feature>
<evidence type="ECO:0000256" key="4">
    <source>
        <dbReference type="ARBA" id="ARBA00022692"/>
    </source>
</evidence>
<dbReference type="Gene3D" id="1.20.1510.10">
    <property type="entry name" value="Cation efflux protein transmembrane domain"/>
    <property type="match status" value="1"/>
</dbReference>